<gene>
    <name evidence="2" type="ORF">BDK88_1300</name>
</gene>
<dbReference type="EMBL" id="SHMP01000003">
    <property type="protein sequence ID" value="RZV12395.1"/>
    <property type="molecule type" value="Genomic_DNA"/>
</dbReference>
<feature type="transmembrane region" description="Helical" evidence="1">
    <location>
        <begin position="13"/>
        <end position="31"/>
    </location>
</feature>
<proteinExistence type="predicted"/>
<reference evidence="2 3" key="1">
    <citation type="submission" date="2019-02" db="EMBL/GenBank/DDBJ databases">
        <title>Genomic Encyclopedia of Archaeal and Bacterial Type Strains, Phase II (KMG-II): from individual species to whole genera.</title>
        <authorList>
            <person name="Goeker M."/>
        </authorList>
    </citation>
    <scope>NUCLEOTIDE SEQUENCE [LARGE SCALE GENOMIC DNA]</scope>
    <source>
        <strain evidence="2 3">DSM 18328</strain>
    </source>
</reference>
<accession>A0A482YES8</accession>
<dbReference type="Proteomes" id="UP000291097">
    <property type="component" value="Unassembled WGS sequence"/>
</dbReference>
<organism evidence="2 3">
    <name type="scientific">Natrinema hispanicum</name>
    <dbReference type="NCBI Taxonomy" id="392421"/>
    <lineage>
        <taxon>Archaea</taxon>
        <taxon>Methanobacteriati</taxon>
        <taxon>Methanobacteriota</taxon>
        <taxon>Stenosarchaea group</taxon>
        <taxon>Halobacteria</taxon>
        <taxon>Halobacteriales</taxon>
        <taxon>Natrialbaceae</taxon>
        <taxon>Natrinema</taxon>
    </lineage>
</organism>
<keyword evidence="1" id="KW-0472">Membrane</keyword>
<name>A0A482YES8_9EURY</name>
<keyword evidence="1" id="KW-0812">Transmembrane</keyword>
<feature type="transmembrane region" description="Helical" evidence="1">
    <location>
        <begin position="43"/>
        <end position="65"/>
    </location>
</feature>
<feature type="transmembrane region" description="Helical" evidence="1">
    <location>
        <begin position="85"/>
        <end position="106"/>
    </location>
</feature>
<keyword evidence="1" id="KW-1133">Transmembrane helix</keyword>
<evidence type="ECO:0000313" key="3">
    <source>
        <dbReference type="Proteomes" id="UP000291097"/>
    </source>
</evidence>
<evidence type="ECO:0000313" key="2">
    <source>
        <dbReference type="EMBL" id="RZV12395.1"/>
    </source>
</evidence>
<dbReference type="AlphaFoldDB" id="A0A482YES8"/>
<sequence length="120" mass="12656">MSPLYPPVPGIDALVPPIALGIGVLAGFLVYRHSTHHQVQSPLLWGGFVGVTFFLAPIILMPFLIPIYYSLFIPPGPGLLVRPLHALATVLGGGTLAAMGAVLVYFGQLALTRRQSTGSP</sequence>
<protein>
    <submittedName>
        <fullName evidence="2">Uncharacterized protein</fullName>
    </submittedName>
</protein>
<evidence type="ECO:0000256" key="1">
    <source>
        <dbReference type="SAM" id="Phobius"/>
    </source>
</evidence>
<comment type="caution">
    <text evidence="2">The sequence shown here is derived from an EMBL/GenBank/DDBJ whole genome shotgun (WGS) entry which is preliminary data.</text>
</comment>